<dbReference type="PROSITE" id="PS51170">
    <property type="entry name" value="CW"/>
    <property type="match status" value="2"/>
</dbReference>
<evidence type="ECO:0000256" key="1">
    <source>
        <dbReference type="ARBA" id="ARBA00022737"/>
    </source>
</evidence>
<keyword evidence="4" id="KW-1185">Reference proteome</keyword>
<accession>A0A1H3GF13</accession>
<dbReference type="Proteomes" id="UP000199652">
    <property type="component" value="Unassembled WGS sequence"/>
</dbReference>
<keyword evidence="1" id="KW-0677">Repeat</keyword>
<feature type="non-terminal residue" evidence="3">
    <location>
        <position position="144"/>
    </location>
</feature>
<dbReference type="STRING" id="1528.SAMN04488579_11391"/>
<dbReference type="SUPFAM" id="SSF69360">
    <property type="entry name" value="Cell wall binding repeat"/>
    <property type="match status" value="1"/>
</dbReference>
<dbReference type="Pfam" id="PF19127">
    <property type="entry name" value="Choline_bind_3"/>
    <property type="match status" value="1"/>
</dbReference>
<dbReference type="AlphaFoldDB" id="A0A1H3GF13"/>
<feature type="repeat" description="Cell wall-binding" evidence="2">
    <location>
        <begin position="117"/>
        <end position="136"/>
    </location>
</feature>
<reference evidence="4" key="1">
    <citation type="submission" date="2016-10" db="EMBL/GenBank/DDBJ databases">
        <authorList>
            <person name="Varghese N."/>
            <person name="Submissions S."/>
        </authorList>
    </citation>
    <scope>NUCLEOTIDE SEQUENCE [LARGE SCALE GENOMIC DNA]</scope>
    <source>
        <strain evidence="4">VPI 5359</strain>
    </source>
</reference>
<name>A0A1H3GF13_EUBBA</name>
<evidence type="ECO:0000256" key="2">
    <source>
        <dbReference type="PROSITE-ProRule" id="PRU00591"/>
    </source>
</evidence>
<evidence type="ECO:0000313" key="3">
    <source>
        <dbReference type="EMBL" id="SDY01876.1"/>
    </source>
</evidence>
<protein>
    <submittedName>
        <fullName evidence="3">Putative cell wall binding repeat-containing protein</fullName>
    </submittedName>
</protein>
<organism evidence="3 4">
    <name type="scientific">Eubacterium barkeri</name>
    <name type="common">Clostridium barkeri</name>
    <dbReference type="NCBI Taxonomy" id="1528"/>
    <lineage>
        <taxon>Bacteria</taxon>
        <taxon>Bacillati</taxon>
        <taxon>Bacillota</taxon>
        <taxon>Clostridia</taxon>
        <taxon>Eubacteriales</taxon>
        <taxon>Eubacteriaceae</taxon>
        <taxon>Eubacterium</taxon>
    </lineage>
</organism>
<proteinExistence type="predicted"/>
<dbReference type="Pfam" id="PF01473">
    <property type="entry name" value="Choline_bind_1"/>
    <property type="match status" value="1"/>
</dbReference>
<gene>
    <name evidence="3" type="ORF">SAMN04488579_11391</name>
</gene>
<dbReference type="InterPro" id="IPR018337">
    <property type="entry name" value="Cell_wall/Cho-bd_repeat"/>
</dbReference>
<evidence type="ECO:0000313" key="4">
    <source>
        <dbReference type="Proteomes" id="UP000199652"/>
    </source>
</evidence>
<dbReference type="RefSeq" id="WP_422717898.1">
    <property type="nucleotide sequence ID" value="NZ_FNOU01000013.1"/>
</dbReference>
<dbReference type="Gene3D" id="2.10.270.10">
    <property type="entry name" value="Cholin Binding"/>
    <property type="match status" value="2"/>
</dbReference>
<feature type="repeat" description="Cell wall-binding" evidence="2">
    <location>
        <begin position="56"/>
        <end position="75"/>
    </location>
</feature>
<sequence length="144" mass="15971">MCKEKMKKTCLIILVVLLGVFPHISISYASENNESEGMFVTLGGYTYYQNADGSYAKGLQEIDGDWYYFGDSGIVKKGMWNIEGKRYYFGEGGKSVGGLIEPGNGYLYCFVKGSDVIKGLQQVNGKWYYFNPSTGAALSGWQTL</sequence>
<dbReference type="EMBL" id="FNOU01000013">
    <property type="protein sequence ID" value="SDY01876.1"/>
    <property type="molecule type" value="Genomic_DNA"/>
</dbReference>